<dbReference type="Proteomes" id="UP001298593">
    <property type="component" value="Unassembled WGS sequence"/>
</dbReference>
<evidence type="ECO:0000313" key="2">
    <source>
        <dbReference type="Proteomes" id="UP001298593"/>
    </source>
</evidence>
<protein>
    <submittedName>
        <fullName evidence="1">Uncharacterized protein</fullName>
    </submittedName>
</protein>
<gene>
    <name evidence="1" type="ORF">KV113_09235</name>
</gene>
<comment type="caution">
    <text evidence="1">The sequence shown here is derived from an EMBL/GenBank/DDBJ whole genome shotgun (WGS) entry which is preliminary data.</text>
</comment>
<dbReference type="EMBL" id="JAYJJU010000007">
    <property type="protein sequence ID" value="MEB3031739.1"/>
    <property type="molecule type" value="Genomic_DNA"/>
</dbReference>
<organism evidence="1 2">
    <name type="scientific">[Mycobacterium] nativiensis</name>
    <dbReference type="NCBI Taxonomy" id="2855503"/>
    <lineage>
        <taxon>Bacteria</taxon>
        <taxon>Bacillati</taxon>
        <taxon>Actinomycetota</taxon>
        <taxon>Actinomycetes</taxon>
        <taxon>Mycobacteriales</taxon>
        <taxon>Mycobacteriaceae</taxon>
        <taxon>Mycolicibacter</taxon>
    </lineage>
</organism>
<name>A0ABU5XUT5_9MYCO</name>
<sequence>MTAATCAPAAPDAPAAVWKALARRLSQPGRDRMKVFDPDTKEYRKTRRISDKLPTLMSAVYLYTRSRRTTLLALDFDTKPHGTAQVDADFSQALAWLSACGARVITDRSTNGGRHILVPLAIGTTASFAEIQPLMRQLKARLPSLDPKPTQNPSDGCISVPGTPCAGGGYRTLDGPLVEAVNALTERSDPGLLPGLYAALGALPTEPAHHRPSSAEPASIGIGDDRRLPEHVRFIKPLPPDVAKFAATGHLVPGTWETPSEARMSVVLNAVLRGYSLADIRTHAAPGRPWSGLGESYRTKHDIRADSQLARDVNKALNYTSKLAEKPNPAAHRYKYSHLSQGKGSSRTEPHARWLAYALAWADREFQGSRLRWTVRDVLQALAVKAALAGEMKAGTPVVGVGGRSLSLSAGLLTATATFEVLRRIRDMVGAPIVLVRSAIGRDADFYALTTANQVQIVPTPLDRVIVADVHPVWSVLGRQHRAVYELIAYTGLTRPGDIYAAAKISPRTGQLSIAALAMAGLITRTGQVVTVGATTLDEIADAHRLDKVQADRIARYGRERAAWHAWLVIREELKGIALDQVAQTLANSQADAVVLEREYLDAVMADGPPASDDDHVAIELIAEVMGGARILATMSR</sequence>
<dbReference type="RefSeq" id="WP_329779897.1">
    <property type="nucleotide sequence ID" value="NZ_JAYJJU010000007.1"/>
</dbReference>
<evidence type="ECO:0000313" key="1">
    <source>
        <dbReference type="EMBL" id="MEB3031739.1"/>
    </source>
</evidence>
<reference evidence="1 2" key="1">
    <citation type="submission" date="2023-12" db="EMBL/GenBank/DDBJ databases">
        <title>Description of new species of Mycobacterium terrae complex isolated from sewage at the Sao Paulo Zoological Park Foundation in Brazil.</title>
        <authorList>
            <person name="Romagnoli C.L."/>
            <person name="Conceicao E.C."/>
            <person name="Machado E."/>
            <person name="Barreto L.B.P.F."/>
            <person name="Sharma A."/>
            <person name="Silva N.M."/>
            <person name="Marques L.E."/>
            <person name="Juliana M.A."/>
            <person name="Lourenco M.C.S."/>
            <person name="Digiampietri L.A."/>
            <person name="Suffys P.N."/>
            <person name="Viana-Niero C."/>
        </authorList>
    </citation>
    <scope>NUCLEOTIDE SEQUENCE [LARGE SCALE GENOMIC DNA]</scope>
    <source>
        <strain evidence="1 2">MYC340</strain>
    </source>
</reference>
<proteinExistence type="predicted"/>
<accession>A0ABU5XUT5</accession>
<keyword evidence="2" id="KW-1185">Reference proteome</keyword>